<organism evidence="1 2">
    <name type="scientific">Rotaria magnacalcarata</name>
    <dbReference type="NCBI Taxonomy" id="392030"/>
    <lineage>
        <taxon>Eukaryota</taxon>
        <taxon>Metazoa</taxon>
        <taxon>Spiralia</taxon>
        <taxon>Gnathifera</taxon>
        <taxon>Rotifera</taxon>
        <taxon>Eurotatoria</taxon>
        <taxon>Bdelloidea</taxon>
        <taxon>Philodinida</taxon>
        <taxon>Philodinidae</taxon>
        <taxon>Rotaria</taxon>
    </lineage>
</organism>
<accession>A0A8S3C3N9</accession>
<dbReference type="AlphaFoldDB" id="A0A8S3C3N9"/>
<gene>
    <name evidence="1" type="ORF">SMN809_LOCUS48987</name>
</gene>
<evidence type="ECO:0000313" key="2">
    <source>
        <dbReference type="Proteomes" id="UP000676336"/>
    </source>
</evidence>
<name>A0A8S3C3N9_9BILA</name>
<dbReference type="EMBL" id="CAJOBI010158742">
    <property type="protein sequence ID" value="CAF4842180.1"/>
    <property type="molecule type" value="Genomic_DNA"/>
</dbReference>
<evidence type="ECO:0000313" key="1">
    <source>
        <dbReference type="EMBL" id="CAF4842180.1"/>
    </source>
</evidence>
<reference evidence="1" key="1">
    <citation type="submission" date="2021-02" db="EMBL/GenBank/DDBJ databases">
        <authorList>
            <person name="Nowell W R."/>
        </authorList>
    </citation>
    <scope>NUCLEOTIDE SEQUENCE</scope>
</reference>
<proteinExistence type="predicted"/>
<dbReference type="Proteomes" id="UP000676336">
    <property type="component" value="Unassembled WGS sequence"/>
</dbReference>
<protein>
    <submittedName>
        <fullName evidence="1">Uncharacterized protein</fullName>
    </submittedName>
</protein>
<sequence>MVFRFSGYYPSQNLFDIDRQRLITRGEFSWNMLNVLFFEQNTNNIGLIEQNIFDYCHLMERLYLGYLNQANLSQVERKYEHLQCERVRRIKQQQLWFQIDNKENIQNENSSQINPISLLQKEFHQNISIAIPDLPAMDEIQILNSQVINQDPIQVIKIFNENSNTLPNGLYERLLICLHPLFHERLDYYNVTLGRTIDKNLIKIERFDKENQIYLTISSGLLERIKNILIQNLFSYYSTKQLGIETGK</sequence>
<comment type="caution">
    <text evidence="1">The sequence shown here is derived from an EMBL/GenBank/DDBJ whole genome shotgun (WGS) entry which is preliminary data.</text>
</comment>